<dbReference type="InterPro" id="IPR000943">
    <property type="entry name" value="RNA_pol_sigma70"/>
</dbReference>
<gene>
    <name evidence="8" type="ORF">H8706_05325</name>
</gene>
<dbReference type="InterPro" id="IPR014284">
    <property type="entry name" value="RNA_pol_sigma-70_dom"/>
</dbReference>
<name>A0A926FDG1_9FIRM</name>
<dbReference type="PRINTS" id="PR00046">
    <property type="entry name" value="SIGMA70FCT"/>
</dbReference>
<dbReference type="GO" id="GO:0016987">
    <property type="term" value="F:sigma factor activity"/>
    <property type="evidence" value="ECO:0007669"/>
    <property type="project" value="UniProtKB-KW"/>
</dbReference>
<evidence type="ECO:0000313" key="9">
    <source>
        <dbReference type="Proteomes" id="UP000647416"/>
    </source>
</evidence>
<dbReference type="GO" id="GO:0030435">
    <property type="term" value="P:sporulation resulting in formation of a cellular spore"/>
    <property type="evidence" value="ECO:0007669"/>
    <property type="project" value="UniProtKB-KW"/>
</dbReference>
<dbReference type="CDD" id="cd06171">
    <property type="entry name" value="Sigma70_r4"/>
    <property type="match status" value="1"/>
</dbReference>
<keyword evidence="3" id="KW-0805">Transcription regulation</keyword>
<feature type="domain" description="HTH cro/C1-type" evidence="7">
    <location>
        <begin position="207"/>
        <end position="230"/>
    </location>
</feature>
<dbReference type="InterPro" id="IPR013325">
    <property type="entry name" value="RNA_pol_sigma_r2"/>
</dbReference>
<evidence type="ECO:0000256" key="5">
    <source>
        <dbReference type="ARBA" id="ARBA00023125"/>
    </source>
</evidence>
<evidence type="ECO:0000256" key="6">
    <source>
        <dbReference type="ARBA" id="ARBA00023163"/>
    </source>
</evidence>
<comment type="caution">
    <text evidence="8">The sequence shown here is derived from an EMBL/GenBank/DDBJ whole genome shotgun (WGS) entry which is preliminary data.</text>
</comment>
<dbReference type="InterPro" id="IPR007630">
    <property type="entry name" value="RNA_pol_sigma70_r4"/>
</dbReference>
<dbReference type="Gene3D" id="1.20.140.160">
    <property type="match status" value="1"/>
</dbReference>
<keyword evidence="4" id="KW-0731">Sigma factor</keyword>
<dbReference type="PROSITE" id="PS50943">
    <property type="entry name" value="HTH_CROC1"/>
    <property type="match status" value="1"/>
</dbReference>
<proteinExistence type="inferred from homology"/>
<dbReference type="Pfam" id="PF04542">
    <property type="entry name" value="Sigma70_r2"/>
    <property type="match status" value="1"/>
</dbReference>
<protein>
    <submittedName>
        <fullName evidence="8">Sigma-70 family RNA polymerase sigma factor</fullName>
    </submittedName>
</protein>
<evidence type="ECO:0000256" key="3">
    <source>
        <dbReference type="ARBA" id="ARBA00023015"/>
    </source>
</evidence>
<keyword evidence="9" id="KW-1185">Reference proteome</keyword>
<dbReference type="NCBIfam" id="TIGR02937">
    <property type="entry name" value="sigma70-ECF"/>
    <property type="match status" value="1"/>
</dbReference>
<dbReference type="RefSeq" id="WP_262431783.1">
    <property type="nucleotide sequence ID" value="NZ_JACRTE010000004.1"/>
</dbReference>
<keyword evidence="6" id="KW-0804">Transcription</keyword>
<dbReference type="GO" id="GO:0003677">
    <property type="term" value="F:DNA binding"/>
    <property type="evidence" value="ECO:0007669"/>
    <property type="project" value="UniProtKB-KW"/>
</dbReference>
<dbReference type="SUPFAM" id="SSF88659">
    <property type="entry name" value="Sigma3 and sigma4 domains of RNA polymerase sigma factors"/>
    <property type="match status" value="2"/>
</dbReference>
<evidence type="ECO:0000259" key="7">
    <source>
        <dbReference type="PROSITE" id="PS50943"/>
    </source>
</evidence>
<accession>A0A926FDG1</accession>
<dbReference type="Proteomes" id="UP000647416">
    <property type="component" value="Unassembled WGS sequence"/>
</dbReference>
<comment type="similarity">
    <text evidence="1">Belongs to the sigma-70 factor family.</text>
</comment>
<organism evidence="8 9">
    <name type="scientific">Qingrenia yutianensis</name>
    <dbReference type="NCBI Taxonomy" id="2763676"/>
    <lineage>
        <taxon>Bacteria</taxon>
        <taxon>Bacillati</taxon>
        <taxon>Bacillota</taxon>
        <taxon>Clostridia</taxon>
        <taxon>Eubacteriales</taxon>
        <taxon>Oscillospiraceae</taxon>
        <taxon>Qingrenia</taxon>
    </lineage>
</organism>
<evidence type="ECO:0000313" key="8">
    <source>
        <dbReference type="EMBL" id="MBC8596289.1"/>
    </source>
</evidence>
<dbReference type="GO" id="GO:0006352">
    <property type="term" value="P:DNA-templated transcription initiation"/>
    <property type="evidence" value="ECO:0007669"/>
    <property type="project" value="InterPro"/>
</dbReference>
<dbReference type="EMBL" id="JACRTE010000004">
    <property type="protein sequence ID" value="MBC8596289.1"/>
    <property type="molecule type" value="Genomic_DNA"/>
</dbReference>
<keyword evidence="5" id="KW-0238">DNA-binding</keyword>
<dbReference type="PROSITE" id="PS00716">
    <property type="entry name" value="SIGMA70_2"/>
    <property type="match status" value="1"/>
</dbReference>
<evidence type="ECO:0000256" key="1">
    <source>
        <dbReference type="ARBA" id="ARBA00007788"/>
    </source>
</evidence>
<dbReference type="AlphaFoldDB" id="A0A926FDG1"/>
<dbReference type="InterPro" id="IPR001387">
    <property type="entry name" value="Cro/C1-type_HTH"/>
</dbReference>
<dbReference type="Gene3D" id="1.20.120.1810">
    <property type="match status" value="1"/>
</dbReference>
<evidence type="ECO:0000256" key="4">
    <source>
        <dbReference type="ARBA" id="ARBA00023082"/>
    </source>
</evidence>
<sequence>MTADEKELFDEYFRTKNKDAREKIIEKYMYLPKIITRKYLNKGVEYDDLFQVACVGLINAADRFDPNVGVEFQTFATPTILGEIKRYFRDKGTIIKLPRKIYEVFQKANRIRLKRMQYDGYIPTIDEIADVLKLGKNEIDNCMLYENIVNIISLDSPVYNGETPLLSSIVGFDENEFLLLENKDFIKSSIKLLTNEEKRLIIHRYYRNLTQKEIAKRWNVSQMYISRLERKTLEKLKNMYLK</sequence>
<dbReference type="Pfam" id="PF04545">
    <property type="entry name" value="Sigma70_r4"/>
    <property type="match status" value="1"/>
</dbReference>
<dbReference type="InterPro" id="IPR013324">
    <property type="entry name" value="RNA_pol_sigma_r3/r4-like"/>
</dbReference>
<keyword evidence="2" id="KW-0749">Sporulation</keyword>
<evidence type="ECO:0000256" key="2">
    <source>
        <dbReference type="ARBA" id="ARBA00022969"/>
    </source>
</evidence>
<reference evidence="8" key="1">
    <citation type="submission" date="2020-08" db="EMBL/GenBank/DDBJ databases">
        <title>Genome public.</title>
        <authorList>
            <person name="Liu C."/>
            <person name="Sun Q."/>
        </authorList>
    </citation>
    <scope>NUCLEOTIDE SEQUENCE</scope>
    <source>
        <strain evidence="8">NSJ-50</strain>
    </source>
</reference>
<dbReference type="PANTHER" id="PTHR30385:SF4">
    <property type="entry name" value="RNA POLYMERASE SIGMA-E FACTOR"/>
    <property type="match status" value="1"/>
</dbReference>
<dbReference type="SUPFAM" id="SSF88946">
    <property type="entry name" value="Sigma2 domain of RNA polymerase sigma factors"/>
    <property type="match status" value="1"/>
</dbReference>
<dbReference type="InterPro" id="IPR007627">
    <property type="entry name" value="RNA_pol_sigma70_r2"/>
</dbReference>
<dbReference type="PANTHER" id="PTHR30385">
    <property type="entry name" value="SIGMA FACTOR F FLAGELLAR"/>
    <property type="match status" value="1"/>
</dbReference>